<evidence type="ECO:0000313" key="2">
    <source>
        <dbReference type="EMBL" id="NMQ19140.1"/>
    </source>
</evidence>
<dbReference type="InterPro" id="IPR001279">
    <property type="entry name" value="Metallo-B-lactamas"/>
</dbReference>
<gene>
    <name evidence="2" type="ORF">E4P82_07950</name>
</gene>
<sequence length="313" mass="34534">MVDLLRYEHGIYAFDAHYIRPQLAAIHLIVENDQVAVVDTANNAALPHALDALCQLDLSPANVAYVFLTHVHLDHAGGAGAMMQAFPEARLVVHPRGARHMAEPAKLFAAVQAVYGEAEARHLYGDPIPVSPDRILSAGEGFSFELGGRTLICLDTPGHARHHLALQDARSGCLFTGDIFGLSFRELDVDGRPSIIPTTTPTQFEPEVMHESVDRILACRPEALYLTHFSRIEDLARLSADLHRLIDAHVAVAERERDAGPEREARILAGLWALMDAEAARQGWTLPTEQWRAVLEADIELNAQGLDYWLDQT</sequence>
<dbReference type="SMART" id="SM00849">
    <property type="entry name" value="Lactamase_B"/>
    <property type="match status" value="1"/>
</dbReference>
<dbReference type="SUPFAM" id="SSF56281">
    <property type="entry name" value="Metallo-hydrolase/oxidoreductase"/>
    <property type="match status" value="1"/>
</dbReference>
<dbReference type="InterPro" id="IPR050855">
    <property type="entry name" value="NDM-1-like"/>
</dbReference>
<dbReference type="Pfam" id="PF00753">
    <property type="entry name" value="Lactamase_B"/>
    <property type="match status" value="1"/>
</dbReference>
<dbReference type="PANTHER" id="PTHR42951:SF22">
    <property type="entry name" value="METALLO BETA-LACTAMASE SUPERFAMILY LIPOPROTEIN"/>
    <property type="match status" value="1"/>
</dbReference>
<comment type="caution">
    <text evidence="2">The sequence shown here is derived from an EMBL/GenBank/DDBJ whole genome shotgun (WGS) entry which is preliminary data.</text>
</comment>
<name>A0ABX1TMJ9_9GAMM</name>
<dbReference type="PANTHER" id="PTHR42951">
    <property type="entry name" value="METALLO-BETA-LACTAMASE DOMAIN-CONTAINING"/>
    <property type="match status" value="1"/>
</dbReference>
<accession>A0ABX1TMJ9</accession>
<dbReference type="Proteomes" id="UP000760480">
    <property type="component" value="Unassembled WGS sequence"/>
</dbReference>
<evidence type="ECO:0000259" key="1">
    <source>
        <dbReference type="SMART" id="SM00849"/>
    </source>
</evidence>
<protein>
    <submittedName>
        <fullName evidence="2">MBL fold metallo-hydrolase</fullName>
    </submittedName>
</protein>
<dbReference type="CDD" id="cd07726">
    <property type="entry name" value="ST1585-like_MBL-fold"/>
    <property type="match status" value="1"/>
</dbReference>
<proteinExistence type="predicted"/>
<dbReference type="InterPro" id="IPR036866">
    <property type="entry name" value="RibonucZ/Hydroxyglut_hydro"/>
</dbReference>
<feature type="domain" description="Metallo-beta-lactamase" evidence="1">
    <location>
        <begin position="23"/>
        <end position="228"/>
    </location>
</feature>
<keyword evidence="3" id="KW-1185">Reference proteome</keyword>
<dbReference type="InterPro" id="IPR037482">
    <property type="entry name" value="ST1585_MBL-fold"/>
</dbReference>
<organism evidence="2 3">
    <name type="scientific">Candidatus Competibacter phosphatis</name>
    <dbReference type="NCBI Taxonomy" id="221280"/>
    <lineage>
        <taxon>Bacteria</taxon>
        <taxon>Pseudomonadati</taxon>
        <taxon>Pseudomonadota</taxon>
        <taxon>Gammaproteobacteria</taxon>
        <taxon>Candidatus Competibacteraceae</taxon>
        <taxon>Candidatus Competibacter</taxon>
    </lineage>
</organism>
<dbReference type="EMBL" id="SPMZ01000021">
    <property type="protein sequence ID" value="NMQ19140.1"/>
    <property type="molecule type" value="Genomic_DNA"/>
</dbReference>
<dbReference type="Gene3D" id="3.60.15.10">
    <property type="entry name" value="Ribonuclease Z/Hydroxyacylglutathione hydrolase-like"/>
    <property type="match status" value="1"/>
</dbReference>
<evidence type="ECO:0000313" key="3">
    <source>
        <dbReference type="Proteomes" id="UP000760480"/>
    </source>
</evidence>
<reference evidence="2 3" key="1">
    <citation type="submission" date="2019-03" db="EMBL/GenBank/DDBJ databases">
        <title>Metabolic reconstructions from genomes of highly enriched 'Candidatus Accumulibacter' and 'Candidatus Competibacter' bioreactor populations.</title>
        <authorList>
            <person name="Annavajhala M.K."/>
            <person name="Welles L."/>
            <person name="Abbas B."/>
            <person name="Sorokin D."/>
            <person name="Park H."/>
            <person name="Van Loosdrecht M."/>
            <person name="Chandran K."/>
        </authorList>
    </citation>
    <scope>NUCLEOTIDE SEQUENCE [LARGE SCALE GENOMIC DNA]</scope>
    <source>
        <strain evidence="2 3">SBR_G</strain>
    </source>
</reference>
<dbReference type="RefSeq" id="WP_169248399.1">
    <property type="nucleotide sequence ID" value="NZ_SPMZ01000021.1"/>
</dbReference>